<comment type="caution">
    <text evidence="1">The sequence shown here is derived from an EMBL/GenBank/DDBJ whole genome shotgun (WGS) entry which is preliminary data.</text>
</comment>
<proteinExistence type="predicted"/>
<organism evidence="1 2">
    <name type="scientific">Bythopirellula polymerisocia</name>
    <dbReference type="NCBI Taxonomy" id="2528003"/>
    <lineage>
        <taxon>Bacteria</taxon>
        <taxon>Pseudomonadati</taxon>
        <taxon>Planctomycetota</taxon>
        <taxon>Planctomycetia</taxon>
        <taxon>Pirellulales</taxon>
        <taxon>Lacipirellulaceae</taxon>
        <taxon>Bythopirellula</taxon>
    </lineage>
</organism>
<gene>
    <name evidence="1" type="ORF">Pla144_14510</name>
</gene>
<dbReference type="Proteomes" id="UP000318437">
    <property type="component" value="Unassembled WGS sequence"/>
</dbReference>
<dbReference type="EMBL" id="SJPS01000002">
    <property type="protein sequence ID" value="TWU28164.1"/>
    <property type="molecule type" value="Genomic_DNA"/>
</dbReference>
<dbReference type="AlphaFoldDB" id="A0A5C6CWQ8"/>
<protein>
    <submittedName>
        <fullName evidence="1">Uncharacterized protein</fullName>
    </submittedName>
</protein>
<accession>A0A5C6CWQ8</accession>
<evidence type="ECO:0000313" key="2">
    <source>
        <dbReference type="Proteomes" id="UP000318437"/>
    </source>
</evidence>
<reference evidence="1 2" key="1">
    <citation type="submission" date="2019-02" db="EMBL/GenBank/DDBJ databases">
        <title>Deep-cultivation of Planctomycetes and their phenomic and genomic characterization uncovers novel biology.</title>
        <authorList>
            <person name="Wiegand S."/>
            <person name="Jogler M."/>
            <person name="Boedeker C."/>
            <person name="Pinto D."/>
            <person name="Vollmers J."/>
            <person name="Rivas-Marin E."/>
            <person name="Kohn T."/>
            <person name="Peeters S.H."/>
            <person name="Heuer A."/>
            <person name="Rast P."/>
            <person name="Oberbeckmann S."/>
            <person name="Bunk B."/>
            <person name="Jeske O."/>
            <person name="Meyerdierks A."/>
            <person name="Storesund J.E."/>
            <person name="Kallscheuer N."/>
            <person name="Luecker S."/>
            <person name="Lage O.M."/>
            <person name="Pohl T."/>
            <person name="Merkel B.J."/>
            <person name="Hornburger P."/>
            <person name="Mueller R.-W."/>
            <person name="Bruemmer F."/>
            <person name="Labrenz M."/>
            <person name="Spormann A.M."/>
            <person name="Op Den Camp H."/>
            <person name="Overmann J."/>
            <person name="Amann R."/>
            <person name="Jetten M.S.M."/>
            <person name="Mascher T."/>
            <person name="Medema M.H."/>
            <person name="Devos D.P."/>
            <person name="Kaster A.-K."/>
            <person name="Ovreas L."/>
            <person name="Rohde M."/>
            <person name="Galperin M.Y."/>
            <person name="Jogler C."/>
        </authorList>
    </citation>
    <scope>NUCLEOTIDE SEQUENCE [LARGE SCALE GENOMIC DNA]</scope>
    <source>
        <strain evidence="1 2">Pla144</strain>
    </source>
</reference>
<name>A0A5C6CWQ8_9BACT</name>
<keyword evidence="2" id="KW-1185">Reference proteome</keyword>
<sequence>MGANPTVVGTKLDAVGANPTVVGAKPTVVGATVVTATGAEKPQRRIRQLSSILPGYQPLAGVKVTVVGCTTGEKATTGVGQVLH</sequence>
<evidence type="ECO:0000313" key="1">
    <source>
        <dbReference type="EMBL" id="TWU28164.1"/>
    </source>
</evidence>